<evidence type="ECO:0000259" key="10">
    <source>
        <dbReference type="Pfam" id="PF21192"/>
    </source>
</evidence>
<evidence type="ECO:0000313" key="13">
    <source>
        <dbReference type="Proteomes" id="UP000594454"/>
    </source>
</evidence>
<evidence type="ECO:0000256" key="8">
    <source>
        <dbReference type="RuleBase" id="RU364108"/>
    </source>
</evidence>
<evidence type="ECO:0000256" key="5">
    <source>
        <dbReference type="ARBA" id="ARBA00022490"/>
    </source>
</evidence>
<dbReference type="GO" id="GO:0043023">
    <property type="term" value="F:ribosomal large subunit binding"/>
    <property type="evidence" value="ECO:0007669"/>
    <property type="project" value="InterPro"/>
</dbReference>
<dbReference type="AlphaFoldDB" id="A0A7R8YZG4"/>
<dbReference type="Pfam" id="PF21193">
    <property type="entry name" value="NMD_SH3"/>
    <property type="match status" value="1"/>
</dbReference>
<evidence type="ECO:0000313" key="12">
    <source>
        <dbReference type="EMBL" id="CAD7090471.1"/>
    </source>
</evidence>
<evidence type="ECO:0000259" key="11">
    <source>
        <dbReference type="Pfam" id="PF21193"/>
    </source>
</evidence>
<dbReference type="InterPro" id="IPR039768">
    <property type="entry name" value="Nmd3"/>
</dbReference>
<dbReference type="OrthoDB" id="203821at2759"/>
<comment type="function">
    <text evidence="1 8">Acts as an adapter for the XPO1/CRM1-mediated export of the 60S ribosomal subunit.</text>
</comment>
<dbReference type="Pfam" id="PF21192">
    <property type="entry name" value="OB_NMD3"/>
    <property type="match status" value="1"/>
</dbReference>
<accession>A0A7R8YZG4</accession>
<dbReference type="GO" id="GO:0005634">
    <property type="term" value="C:nucleus"/>
    <property type="evidence" value="ECO:0007669"/>
    <property type="project" value="UniProtKB-SubCell"/>
</dbReference>
<organism evidence="12 13">
    <name type="scientific">Hermetia illucens</name>
    <name type="common">Black soldier fly</name>
    <dbReference type="NCBI Taxonomy" id="343691"/>
    <lineage>
        <taxon>Eukaryota</taxon>
        <taxon>Metazoa</taxon>
        <taxon>Ecdysozoa</taxon>
        <taxon>Arthropoda</taxon>
        <taxon>Hexapoda</taxon>
        <taxon>Insecta</taxon>
        <taxon>Pterygota</taxon>
        <taxon>Neoptera</taxon>
        <taxon>Endopterygota</taxon>
        <taxon>Diptera</taxon>
        <taxon>Brachycera</taxon>
        <taxon>Stratiomyomorpha</taxon>
        <taxon>Stratiomyidae</taxon>
        <taxon>Hermetiinae</taxon>
        <taxon>Hermetia</taxon>
    </lineage>
</organism>
<evidence type="ECO:0000256" key="2">
    <source>
        <dbReference type="ARBA" id="ARBA00009794"/>
    </source>
</evidence>
<dbReference type="InterPro" id="IPR048899">
    <property type="entry name" value="NMD_SH3"/>
</dbReference>
<dbReference type="EMBL" id="LR899013">
    <property type="protein sequence ID" value="CAD7090471.1"/>
    <property type="molecule type" value="Genomic_DNA"/>
</dbReference>
<evidence type="ECO:0000256" key="7">
    <source>
        <dbReference type="ARBA" id="ARBA00023242"/>
    </source>
</evidence>
<dbReference type="InterPro" id="IPR048898">
    <property type="entry name" value="OB_NMD3"/>
</dbReference>
<keyword evidence="7 8" id="KW-0539">Nucleus</keyword>
<dbReference type="GO" id="GO:0000055">
    <property type="term" value="P:ribosomal large subunit export from nucleus"/>
    <property type="evidence" value="ECO:0007669"/>
    <property type="project" value="TreeGrafter"/>
</dbReference>
<dbReference type="GO" id="GO:0005737">
    <property type="term" value="C:cytoplasm"/>
    <property type="evidence" value="ECO:0007669"/>
    <property type="project" value="UniProtKB-SubCell"/>
</dbReference>
<evidence type="ECO:0000256" key="6">
    <source>
        <dbReference type="ARBA" id="ARBA00022927"/>
    </source>
</evidence>
<dbReference type="InterPro" id="IPR007064">
    <property type="entry name" value="Nmd3_N"/>
</dbReference>
<gene>
    <name evidence="12" type="ORF">HERILL_LOCUS12950</name>
</gene>
<dbReference type="PANTHER" id="PTHR12746">
    <property type="entry name" value="NONSENSE-MEDIATED MRNA DECAY PROTEIN 3"/>
    <property type="match status" value="1"/>
</dbReference>
<feature type="domain" description="60S ribosomal export protein NMD3 OB-fold" evidence="10">
    <location>
        <begin position="282"/>
        <end position="378"/>
    </location>
</feature>
<proteinExistence type="inferred from homology"/>
<name>A0A7R8YZG4_HERIL</name>
<dbReference type="PANTHER" id="PTHR12746:SF2">
    <property type="entry name" value="60S RIBOSOMAL EXPORT PROTEIN NMD3"/>
    <property type="match status" value="1"/>
</dbReference>
<evidence type="ECO:0000259" key="9">
    <source>
        <dbReference type="Pfam" id="PF04981"/>
    </source>
</evidence>
<evidence type="ECO:0000256" key="1">
    <source>
        <dbReference type="ARBA" id="ARBA00002269"/>
    </source>
</evidence>
<evidence type="ECO:0000256" key="3">
    <source>
        <dbReference type="ARBA" id="ARBA00017035"/>
    </source>
</evidence>
<keyword evidence="13" id="KW-1185">Reference proteome</keyword>
<evidence type="ECO:0000256" key="4">
    <source>
        <dbReference type="ARBA" id="ARBA00022448"/>
    </source>
</evidence>
<dbReference type="InParanoid" id="A0A7R8YZG4"/>
<feature type="domain" description="Nmd3 N-terminal" evidence="9">
    <location>
        <begin position="1"/>
        <end position="215"/>
    </location>
</feature>
<dbReference type="FunCoup" id="A0A7R8YZG4">
    <property type="interactions" value="2312"/>
</dbReference>
<dbReference type="GO" id="GO:0015031">
    <property type="term" value="P:protein transport"/>
    <property type="evidence" value="ECO:0007669"/>
    <property type="project" value="UniProtKB-KW"/>
</dbReference>
<keyword evidence="4 8" id="KW-0813">Transport</keyword>
<keyword evidence="6 8" id="KW-0653">Protein transport</keyword>
<feature type="domain" description="60S ribosomal export protein NMD3 SH3" evidence="11">
    <location>
        <begin position="219"/>
        <end position="265"/>
    </location>
</feature>
<keyword evidence="5 8" id="KW-0963">Cytoplasm</keyword>
<protein>
    <recommendedName>
        <fullName evidence="3 8">60S ribosomal export protein NMD3</fullName>
    </recommendedName>
</protein>
<reference evidence="12 13" key="1">
    <citation type="submission" date="2020-11" db="EMBL/GenBank/DDBJ databases">
        <authorList>
            <person name="Wallbank WR R."/>
            <person name="Pardo Diaz C."/>
            <person name="Kozak K."/>
            <person name="Martin S."/>
            <person name="Jiggins C."/>
            <person name="Moest M."/>
            <person name="Warren A I."/>
            <person name="Generalovic N T."/>
            <person name="Byers J.R.P. K."/>
            <person name="Montejo-Kovacevich G."/>
            <person name="Yen C E."/>
        </authorList>
    </citation>
    <scope>NUCLEOTIDE SEQUENCE [LARGE SCALE GENOMIC DNA]</scope>
</reference>
<sequence>MCVQCLRNHVDITEGIPKQAVLYFCRNCERYLQPPGEWIHCALESRDLLALCLKRLKGLKDVKLIDAGFVWTEPHSRRIKVKLTVHGEVLGGTVLQQIFIVEFTVNNQMCDDCHRTEAKDYWRCLVQVRQRAENKKTFYYLEQLILKHKAHENTLGIKPIHGGLDFFYSSENHARKMVDFLHTMLPVKSTNSKRLISHDIHSNSYNYKYTFSVEIVPVSKDSLVCLGKKLQQQLGGISPLCLVQRVANTIHLIDPVTAQIAEVTSTVYFRSPFEAICNPKQLVEFIVMDIEVIYDKDRKFFPGQGKISNKHVLCDIWVVKASELGVNDNTIHTKTHLGHLLKLGDSVLGYNLEDANINNDDFEKLDKERIPDVVLVKKFYGDKMDRVNLRNWKLKHLADESTDFDRKNNDYNEFLEDLEEDVEMRQNINIFKDPTKQIPVTVDEAESSGLPRITLEEMLDDLVLDDVEMGEDES</sequence>
<dbReference type="Pfam" id="PF04981">
    <property type="entry name" value="NMD3"/>
    <property type="match status" value="1"/>
</dbReference>
<dbReference type="Proteomes" id="UP000594454">
    <property type="component" value="Chromosome 5"/>
</dbReference>
<comment type="subcellular location">
    <subcellularLocation>
        <location evidence="8">Cytoplasm</location>
    </subcellularLocation>
    <subcellularLocation>
        <location evidence="8">Nucleus</location>
    </subcellularLocation>
</comment>
<comment type="similarity">
    <text evidence="2 8">Belongs to the NMD3 family.</text>
</comment>